<evidence type="ECO:0000313" key="17">
    <source>
        <dbReference type="EMBL" id="CAF4355493.1"/>
    </source>
</evidence>
<comment type="caution">
    <text evidence="13">The sequence shown here is derived from an EMBL/GenBank/DDBJ whole genome shotgun (WGS) entry which is preliminary data.</text>
</comment>
<reference evidence="13" key="1">
    <citation type="submission" date="2021-02" db="EMBL/GenBank/DDBJ databases">
        <authorList>
            <person name="Nowell W R."/>
        </authorList>
    </citation>
    <scope>NUCLEOTIDE SEQUENCE</scope>
</reference>
<organism evidence="13 18">
    <name type="scientific">Rotaria magnacalcarata</name>
    <dbReference type="NCBI Taxonomy" id="392030"/>
    <lineage>
        <taxon>Eukaryota</taxon>
        <taxon>Metazoa</taxon>
        <taxon>Spiralia</taxon>
        <taxon>Gnathifera</taxon>
        <taxon>Rotifera</taxon>
        <taxon>Eurotatoria</taxon>
        <taxon>Bdelloidea</taxon>
        <taxon>Philodinida</taxon>
        <taxon>Philodinidae</taxon>
        <taxon>Rotaria</taxon>
    </lineage>
</organism>
<dbReference type="EMBL" id="CAJOBH010043880">
    <property type="protein sequence ID" value="CAF4343882.1"/>
    <property type="molecule type" value="Genomic_DNA"/>
</dbReference>
<dbReference type="EMBL" id="CAJOBJ010034772">
    <property type="protein sequence ID" value="CAF4293401.1"/>
    <property type="molecule type" value="Genomic_DNA"/>
</dbReference>
<dbReference type="InterPro" id="IPR026050">
    <property type="entry name" value="C1GALT1/C1GALT1_chp1"/>
</dbReference>
<evidence type="ECO:0000256" key="3">
    <source>
        <dbReference type="ARBA" id="ARBA00006462"/>
    </source>
</evidence>
<dbReference type="GO" id="GO:0016020">
    <property type="term" value="C:membrane"/>
    <property type="evidence" value="ECO:0007669"/>
    <property type="project" value="UniProtKB-SubCell"/>
</dbReference>
<evidence type="ECO:0000256" key="7">
    <source>
        <dbReference type="ARBA" id="ARBA00022692"/>
    </source>
</evidence>
<evidence type="ECO:0000256" key="2">
    <source>
        <dbReference type="ARBA" id="ARBA00004922"/>
    </source>
</evidence>
<dbReference type="AlphaFoldDB" id="A0A816XAW7"/>
<dbReference type="Proteomes" id="UP000676336">
    <property type="component" value="Unassembled WGS sequence"/>
</dbReference>
<comment type="pathway">
    <text evidence="2">Protein modification; protein glycosylation.</text>
</comment>
<evidence type="ECO:0000313" key="18">
    <source>
        <dbReference type="Proteomes" id="UP000663824"/>
    </source>
</evidence>
<evidence type="ECO:0000256" key="10">
    <source>
        <dbReference type="ARBA" id="ARBA00022989"/>
    </source>
</evidence>
<keyword evidence="10" id="KW-1133">Transmembrane helix</keyword>
<keyword evidence="5" id="KW-0328">Glycosyltransferase</keyword>
<evidence type="ECO:0000256" key="4">
    <source>
        <dbReference type="ARBA" id="ARBA00012557"/>
    </source>
</evidence>
<dbReference type="Proteomes" id="UP000681720">
    <property type="component" value="Unassembled WGS sequence"/>
</dbReference>
<feature type="domain" description="Fringe-like glycosyltransferase" evidence="12">
    <location>
        <begin position="39"/>
        <end position="199"/>
    </location>
</feature>
<evidence type="ECO:0000256" key="1">
    <source>
        <dbReference type="ARBA" id="ARBA00004606"/>
    </source>
</evidence>
<evidence type="ECO:0000256" key="11">
    <source>
        <dbReference type="ARBA" id="ARBA00023136"/>
    </source>
</evidence>
<dbReference type="InterPro" id="IPR003378">
    <property type="entry name" value="Fringe-like_glycosylTrfase"/>
</dbReference>
<gene>
    <name evidence="16" type="ORF">BYL167_LOCUS29210</name>
    <name evidence="15" type="ORF">GIL414_LOCUS25509</name>
    <name evidence="13" type="ORF">MBJ925_LOCUS29898</name>
    <name evidence="17" type="ORF">SMN809_LOCUS28446</name>
    <name evidence="14" type="ORF">UXM345_LOCUS32720</name>
</gene>
<dbReference type="GO" id="GO:0016263">
    <property type="term" value="F:glycoprotein-N-acetylgalactosamine 3-beta-galactosyltransferase activity"/>
    <property type="evidence" value="ECO:0007669"/>
    <property type="project" value="UniProtKB-EC"/>
</dbReference>
<evidence type="ECO:0000259" key="12">
    <source>
        <dbReference type="Pfam" id="PF02434"/>
    </source>
</evidence>
<keyword evidence="6" id="KW-0808">Transferase</keyword>
<proteinExistence type="inferred from homology"/>
<evidence type="ECO:0000313" key="14">
    <source>
        <dbReference type="EMBL" id="CAF4288116.1"/>
    </source>
</evidence>
<evidence type="ECO:0000313" key="13">
    <source>
        <dbReference type="EMBL" id="CAF2143322.1"/>
    </source>
</evidence>
<keyword evidence="11" id="KW-0472">Membrane</keyword>
<keyword evidence="8" id="KW-0547">Nucleotide-binding</keyword>
<name>A0A816XAW7_9BILA</name>
<dbReference type="EMBL" id="CAJOBF010010228">
    <property type="protein sequence ID" value="CAF4288116.1"/>
    <property type="molecule type" value="Genomic_DNA"/>
</dbReference>
<dbReference type="EMBL" id="CAJNRE010016082">
    <property type="protein sequence ID" value="CAF2143322.1"/>
    <property type="molecule type" value="Genomic_DNA"/>
</dbReference>
<evidence type="ECO:0000313" key="15">
    <source>
        <dbReference type="EMBL" id="CAF4293401.1"/>
    </source>
</evidence>
<dbReference type="Proteomes" id="UP000663824">
    <property type="component" value="Unassembled WGS sequence"/>
</dbReference>
<accession>A0A816XAW7</accession>
<dbReference type="EC" id="2.4.1.122" evidence="4"/>
<dbReference type="Gene3D" id="3.90.550.50">
    <property type="match status" value="1"/>
</dbReference>
<dbReference type="EMBL" id="CAJOBI010047598">
    <property type="protein sequence ID" value="CAF4355493.1"/>
    <property type="molecule type" value="Genomic_DNA"/>
</dbReference>
<evidence type="ECO:0000256" key="6">
    <source>
        <dbReference type="ARBA" id="ARBA00022679"/>
    </source>
</evidence>
<comment type="subcellular location">
    <subcellularLocation>
        <location evidence="1">Membrane</location>
        <topology evidence="1">Single-pass type II membrane protein</topology>
    </subcellularLocation>
</comment>
<dbReference type="PANTHER" id="PTHR23033">
    <property type="entry name" value="BETA1,3-GALACTOSYLTRANSFERASE"/>
    <property type="match status" value="1"/>
</dbReference>
<dbReference type="Pfam" id="PF02434">
    <property type="entry name" value="Fringe"/>
    <property type="match status" value="1"/>
</dbReference>
<comment type="similarity">
    <text evidence="3">Belongs to the glycosyltransferase 31 family. Beta3-Gal-T subfamily.</text>
</comment>
<evidence type="ECO:0000313" key="16">
    <source>
        <dbReference type="EMBL" id="CAF4343882.1"/>
    </source>
</evidence>
<evidence type="ECO:0000256" key="9">
    <source>
        <dbReference type="ARBA" id="ARBA00022968"/>
    </source>
</evidence>
<dbReference type="GO" id="GO:0000166">
    <property type="term" value="F:nucleotide binding"/>
    <property type="evidence" value="ECO:0007669"/>
    <property type="project" value="UniProtKB-KW"/>
</dbReference>
<sequence length="326" mass="37909">MKSLEYPWINNRPHPAKQLKTYCSKIPNPINNWRKAQRYQENDIAFIIYTGASLFTTRATAVRDTWVSRVTNYYFLASQPYPDLPVTVVKNTGEDYQSNTKKIFLGLESIYREQQSMQPSKTHKWYLLVGCDTYVNVPHLLKQLEPYSCMQPYFIGGSVGEGTCYRKDGTVYNSLFVGGNTAHVFSAALVDALYPHLSVYVESVWPKPNHSSAGLSDVALSCLILSLGYNMTLLPGLWRRTPDGIIEQFGSKEALEVKEPSSWHYIHPMQMIDLDEFYVYQYVDRLINDRNWNEIIDFIRLFIGTHYETLRKRQPRHTKKFVRKYK</sequence>
<keyword evidence="7" id="KW-0812">Transmembrane</keyword>
<dbReference type="Proteomes" id="UP000663842">
    <property type="component" value="Unassembled WGS sequence"/>
</dbReference>
<protein>
    <recommendedName>
        <fullName evidence="4">N-acetylgalactosaminide beta-1,3-galactosyltransferase</fullName>
        <ecNumber evidence="4">2.4.1.122</ecNumber>
    </recommendedName>
</protein>
<evidence type="ECO:0000256" key="8">
    <source>
        <dbReference type="ARBA" id="ARBA00022741"/>
    </source>
</evidence>
<evidence type="ECO:0000256" key="5">
    <source>
        <dbReference type="ARBA" id="ARBA00022676"/>
    </source>
</evidence>
<keyword evidence="9" id="KW-0735">Signal-anchor</keyword>
<dbReference type="Proteomes" id="UP000681967">
    <property type="component" value="Unassembled WGS sequence"/>
</dbReference>